<reference evidence="3 4" key="1">
    <citation type="submission" date="2024-08" db="EMBL/GenBank/DDBJ databases">
        <authorList>
            <person name="Cucini C."/>
            <person name="Frati F."/>
        </authorList>
    </citation>
    <scope>NUCLEOTIDE SEQUENCE [LARGE SCALE GENOMIC DNA]</scope>
</reference>
<dbReference type="Proteomes" id="UP001642540">
    <property type="component" value="Unassembled WGS sequence"/>
</dbReference>
<gene>
    <name evidence="3" type="ORF">ODALV1_LOCUS16439</name>
</gene>
<evidence type="ECO:0000313" key="3">
    <source>
        <dbReference type="EMBL" id="CAL8114374.1"/>
    </source>
</evidence>
<feature type="compositionally biased region" description="Polar residues" evidence="1">
    <location>
        <begin position="186"/>
        <end position="195"/>
    </location>
</feature>
<protein>
    <submittedName>
        <fullName evidence="3">Uncharacterized protein</fullName>
    </submittedName>
</protein>
<organism evidence="3 4">
    <name type="scientific">Orchesella dallaii</name>
    <dbReference type="NCBI Taxonomy" id="48710"/>
    <lineage>
        <taxon>Eukaryota</taxon>
        <taxon>Metazoa</taxon>
        <taxon>Ecdysozoa</taxon>
        <taxon>Arthropoda</taxon>
        <taxon>Hexapoda</taxon>
        <taxon>Collembola</taxon>
        <taxon>Entomobryomorpha</taxon>
        <taxon>Entomobryoidea</taxon>
        <taxon>Orchesellidae</taxon>
        <taxon>Orchesellinae</taxon>
        <taxon>Orchesella</taxon>
    </lineage>
</organism>
<feature type="region of interest" description="Disordered" evidence="1">
    <location>
        <begin position="180"/>
        <end position="220"/>
    </location>
</feature>
<feature type="compositionally biased region" description="Polar residues" evidence="1">
    <location>
        <begin position="369"/>
        <end position="391"/>
    </location>
</feature>
<proteinExistence type="predicted"/>
<evidence type="ECO:0000256" key="2">
    <source>
        <dbReference type="SAM" id="SignalP"/>
    </source>
</evidence>
<feature type="region of interest" description="Disordered" evidence="1">
    <location>
        <begin position="365"/>
        <end position="391"/>
    </location>
</feature>
<sequence>MKPVLVQGICAIMCFIATVTTSPISVRDFNIKNIRENMEVIGEAKEFLVPLAPLKSLLESNSDLKFSEDKKSDLDYMVYGKVYLLKVMGIADRSGASGGDNSKENSVRINEAASRIRSIQSPTFDSISESEIEPYHDAIAFPQPILPTKRPYRFERKNKPYSQELAVGGNKFAHSSIRKLEERSAPATTEATGTSAIEIPSTHVEKASNEGEQNDSTQSNLDEEDLELIQTQYPIQTTTNGFSKTETNAHEVTPETKALNESNGNFTFEDRFLINVPSKPNINSCPDGQVRNHRGICKPIISHNPSPQDGFFEGRITTGISSRQKIPRLSPSTSRSNLQLTTLFRYITNKEKYELDRIRIISEAEKQSKSQLDMGQGNAEGSTSPTAENSN</sequence>
<keyword evidence="2" id="KW-0732">Signal</keyword>
<feature type="chain" id="PRO_5045076766" evidence="2">
    <location>
        <begin position="22"/>
        <end position="391"/>
    </location>
</feature>
<name>A0ABP1R1Q8_9HEXA</name>
<feature type="compositionally biased region" description="Polar residues" evidence="1">
    <location>
        <begin position="210"/>
        <end position="220"/>
    </location>
</feature>
<keyword evidence="4" id="KW-1185">Reference proteome</keyword>
<accession>A0ABP1R1Q8</accession>
<comment type="caution">
    <text evidence="3">The sequence shown here is derived from an EMBL/GenBank/DDBJ whole genome shotgun (WGS) entry which is preliminary data.</text>
</comment>
<evidence type="ECO:0000313" key="4">
    <source>
        <dbReference type="Proteomes" id="UP001642540"/>
    </source>
</evidence>
<evidence type="ECO:0000256" key="1">
    <source>
        <dbReference type="SAM" id="MobiDB-lite"/>
    </source>
</evidence>
<feature type="signal peptide" evidence="2">
    <location>
        <begin position="1"/>
        <end position="21"/>
    </location>
</feature>
<dbReference type="EMBL" id="CAXLJM020000049">
    <property type="protein sequence ID" value="CAL8114374.1"/>
    <property type="molecule type" value="Genomic_DNA"/>
</dbReference>